<dbReference type="Proteomes" id="UP000315252">
    <property type="component" value="Unassembled WGS sequence"/>
</dbReference>
<accession>A0A545TTQ2</accession>
<feature type="region of interest" description="Disordered" evidence="1">
    <location>
        <begin position="1"/>
        <end position="33"/>
    </location>
</feature>
<evidence type="ECO:0000313" key="3">
    <source>
        <dbReference type="Proteomes" id="UP000315252"/>
    </source>
</evidence>
<evidence type="ECO:0000256" key="1">
    <source>
        <dbReference type="SAM" id="MobiDB-lite"/>
    </source>
</evidence>
<keyword evidence="3" id="KW-1185">Reference proteome</keyword>
<feature type="compositionally biased region" description="Polar residues" evidence="1">
    <location>
        <begin position="126"/>
        <end position="137"/>
    </location>
</feature>
<dbReference type="OrthoDB" id="7360855at2"/>
<protein>
    <submittedName>
        <fullName evidence="2">DUF1127 domain-containing protein</fullName>
    </submittedName>
</protein>
<proteinExistence type="predicted"/>
<comment type="caution">
    <text evidence="2">The sequence shown here is derived from an EMBL/GenBank/DDBJ whole genome shotgun (WGS) entry which is preliminary data.</text>
</comment>
<reference evidence="2 3" key="1">
    <citation type="submission" date="2019-06" db="EMBL/GenBank/DDBJ databases">
        <title>Whole genome sequence for Rhodospirillaceae sp. R148.</title>
        <authorList>
            <person name="Wang G."/>
        </authorList>
    </citation>
    <scope>NUCLEOTIDE SEQUENCE [LARGE SCALE GENOMIC DNA]</scope>
    <source>
        <strain evidence="2 3">R148</strain>
    </source>
</reference>
<name>A0A545TTQ2_9PROT</name>
<dbReference type="AlphaFoldDB" id="A0A545TTQ2"/>
<gene>
    <name evidence="2" type="ORF">FKG95_10105</name>
</gene>
<feature type="compositionally biased region" description="Polar residues" evidence="1">
    <location>
        <begin position="1"/>
        <end position="14"/>
    </location>
</feature>
<evidence type="ECO:0000313" key="2">
    <source>
        <dbReference type="EMBL" id="TQV80521.1"/>
    </source>
</evidence>
<dbReference type="EMBL" id="VHSH01000003">
    <property type="protein sequence ID" value="TQV80521.1"/>
    <property type="molecule type" value="Genomic_DNA"/>
</dbReference>
<feature type="region of interest" description="Disordered" evidence="1">
    <location>
        <begin position="115"/>
        <end position="137"/>
    </location>
</feature>
<organism evidence="2 3">
    <name type="scientific">Denitrobaculum tricleocarpae</name>
    <dbReference type="NCBI Taxonomy" id="2591009"/>
    <lineage>
        <taxon>Bacteria</taxon>
        <taxon>Pseudomonadati</taxon>
        <taxon>Pseudomonadota</taxon>
        <taxon>Alphaproteobacteria</taxon>
        <taxon>Rhodospirillales</taxon>
        <taxon>Rhodospirillaceae</taxon>
        <taxon>Denitrobaculum</taxon>
    </lineage>
</organism>
<sequence length="165" mass="17908">MISAATEMTMTTHSKAPANADASARNETPPRSAVPSAARSFLLSVLAALRHGCAKQRHNRARRRAQKLARDAFMATVRLDDRMLDDIGVTREEVQWAAGLPLAFNAARALHSRARARRRRAKAGPNGSSRSPDFPNTNLSAGSLIASPLASTGPQWAKPYRLWAL</sequence>